<name>A0A4R3KB14_9BACI</name>
<reference evidence="2 3" key="1">
    <citation type="submission" date="2019-03" db="EMBL/GenBank/DDBJ databases">
        <title>Genomic Encyclopedia of Type Strains, Phase IV (KMG-IV): sequencing the most valuable type-strain genomes for metagenomic binning, comparative biology and taxonomic classification.</title>
        <authorList>
            <person name="Goeker M."/>
        </authorList>
    </citation>
    <scope>NUCLEOTIDE SEQUENCE [LARGE SCALE GENOMIC DNA]</scope>
    <source>
        <strain evidence="2 3">DSM 23802</strain>
    </source>
</reference>
<dbReference type="EMBL" id="SMAB01000018">
    <property type="protein sequence ID" value="TCS80153.1"/>
    <property type="molecule type" value="Genomic_DNA"/>
</dbReference>
<evidence type="ECO:0000313" key="2">
    <source>
        <dbReference type="EMBL" id="TCS80153.1"/>
    </source>
</evidence>
<comment type="caution">
    <text evidence="2">The sequence shown here is derived from an EMBL/GenBank/DDBJ whole genome shotgun (WGS) entry which is preliminary data.</text>
</comment>
<dbReference type="AlphaFoldDB" id="A0A4R3KB14"/>
<evidence type="ECO:0000313" key="3">
    <source>
        <dbReference type="Proteomes" id="UP000295788"/>
    </source>
</evidence>
<sequence length="99" mass="11903">MAKTNQGTKNSKKRLQWVLFILFLFLVWAGYTGYNQWTVIQQKKDKIEKLKVQEQNVQKEKQELEKQILLLQKDDYIAEIARKYYFLSKPGEFIFISPQ</sequence>
<keyword evidence="2" id="KW-0132">Cell division</keyword>
<proteinExistence type="predicted"/>
<dbReference type="PANTHER" id="PTHR40027:SF1">
    <property type="entry name" value="CELL DIVISION PROTEIN DIVIC"/>
    <property type="match status" value="1"/>
</dbReference>
<feature type="coiled-coil region" evidence="1">
    <location>
        <begin position="40"/>
        <end position="74"/>
    </location>
</feature>
<protein>
    <submittedName>
        <fullName evidence="2">Cell division protein FtsB</fullName>
    </submittedName>
</protein>
<dbReference type="InterPro" id="IPR007060">
    <property type="entry name" value="FtsL/DivIC"/>
</dbReference>
<organism evidence="2 3">
    <name type="scientific">Tepidibacillus fermentans</name>
    <dbReference type="NCBI Taxonomy" id="1281767"/>
    <lineage>
        <taxon>Bacteria</taxon>
        <taxon>Bacillati</taxon>
        <taxon>Bacillota</taxon>
        <taxon>Bacilli</taxon>
        <taxon>Bacillales</taxon>
        <taxon>Bacillaceae</taxon>
        <taxon>Tepidibacillus</taxon>
    </lineage>
</organism>
<keyword evidence="1" id="KW-0175">Coiled coil</keyword>
<dbReference type="Pfam" id="PF04977">
    <property type="entry name" value="DivIC"/>
    <property type="match status" value="1"/>
</dbReference>
<keyword evidence="2" id="KW-0131">Cell cycle</keyword>
<dbReference type="GO" id="GO:0051301">
    <property type="term" value="P:cell division"/>
    <property type="evidence" value="ECO:0007669"/>
    <property type="project" value="UniProtKB-KW"/>
</dbReference>
<dbReference type="RefSeq" id="WP_165895051.1">
    <property type="nucleotide sequence ID" value="NZ_SMAB01000018.1"/>
</dbReference>
<dbReference type="Proteomes" id="UP000295788">
    <property type="component" value="Unassembled WGS sequence"/>
</dbReference>
<keyword evidence="3" id="KW-1185">Reference proteome</keyword>
<accession>A0A4R3KB14</accession>
<evidence type="ECO:0000256" key="1">
    <source>
        <dbReference type="SAM" id="Coils"/>
    </source>
</evidence>
<dbReference type="PANTHER" id="PTHR40027">
    <property type="entry name" value="CELL DIVISION PROTEIN DIVIC"/>
    <property type="match status" value="1"/>
</dbReference>
<dbReference type="InterPro" id="IPR039076">
    <property type="entry name" value="DivIC"/>
</dbReference>
<gene>
    <name evidence="2" type="ORF">EDD72_11828</name>
</gene>